<gene>
    <name evidence="1" type="ORF">Cboi01_000084800</name>
</gene>
<dbReference type="Proteomes" id="UP001165101">
    <property type="component" value="Unassembled WGS sequence"/>
</dbReference>
<dbReference type="EMBL" id="BSXV01000264">
    <property type="protein sequence ID" value="GME88338.1"/>
    <property type="molecule type" value="Genomic_DNA"/>
</dbReference>
<comment type="caution">
    <text evidence="1">The sequence shown here is derived from an EMBL/GenBank/DDBJ whole genome shotgun (WGS) entry which is preliminary data.</text>
</comment>
<organism evidence="1 2">
    <name type="scientific">Candida boidinii</name>
    <name type="common">Yeast</name>
    <dbReference type="NCBI Taxonomy" id="5477"/>
    <lineage>
        <taxon>Eukaryota</taxon>
        <taxon>Fungi</taxon>
        <taxon>Dikarya</taxon>
        <taxon>Ascomycota</taxon>
        <taxon>Saccharomycotina</taxon>
        <taxon>Pichiomycetes</taxon>
        <taxon>Pichiales</taxon>
        <taxon>Pichiaceae</taxon>
        <taxon>Ogataea</taxon>
        <taxon>Ogataea/Candida clade</taxon>
    </lineage>
</organism>
<evidence type="ECO:0000313" key="1">
    <source>
        <dbReference type="EMBL" id="GME88338.1"/>
    </source>
</evidence>
<sequence>MVLKKRSTFFYYPNDDVSTNDALFEDIVEQDDNSITIPHIDGKLLSRQEKIYLDYKSMKLEWRRIVKEIGLFHIYYNIDDFRPNVEFQETIFTEDYYLPKGLNINSAPQTAKSMEEYEEKANRFADSTLIDLLKIQSESDVLDKPTFYREWFRNAIFRDTKFQTSKEKSADAALLFKNLWNSLTLTRLDFKYGFSDEELENLTGFEFIFNEKSDEAPSIILYWKEIDNSQNSIVISKTNQDIPFREVGFFQLKREVSDLENYGVQGKRFIINNVVDTKEFKEKDEIEKAKSDIFEKNKNLFLDPTLFYIMPMHRSIPKYVSNHKILKPSGMHPVYEISLSEQELSKTLDNRYKRLNLELINEKLSGSEYLKCNFEVNIDLPKDIFLDKYQLMNDKSFTNVDVVNNADLELPSYKVDNWGQSATLQLDFNEIIENDFKFEIPLHLRYGEPTLNEDGLPLRDIQFPQFDTYWRCNYIDPKATDEIIQEIESVKRSLFYHTRLTYQLLHGDNTLFYHIRNNGSSENGTYSNYMKTYVPVGNISSDAETVELVTLIVVVTSAFYLIKRLFL</sequence>
<reference evidence="1" key="1">
    <citation type="submission" date="2023-04" db="EMBL/GenBank/DDBJ databases">
        <title>Candida boidinii NBRC 1967.</title>
        <authorList>
            <person name="Ichikawa N."/>
            <person name="Sato H."/>
            <person name="Tonouchi N."/>
        </authorList>
    </citation>
    <scope>NUCLEOTIDE SEQUENCE</scope>
    <source>
        <strain evidence="1">NBRC 1967</strain>
    </source>
</reference>
<keyword evidence="2" id="KW-1185">Reference proteome</keyword>
<accession>A0ACB5THF9</accession>
<name>A0ACB5THF9_CANBO</name>
<evidence type="ECO:0000313" key="2">
    <source>
        <dbReference type="Proteomes" id="UP001165101"/>
    </source>
</evidence>
<protein>
    <submittedName>
        <fullName evidence="1">Unnamed protein product</fullName>
    </submittedName>
</protein>
<proteinExistence type="predicted"/>